<evidence type="ECO:0000256" key="7">
    <source>
        <dbReference type="ARBA" id="ARBA00014472"/>
    </source>
</evidence>
<keyword evidence="12" id="KW-0808">Transferase</keyword>
<proteinExistence type="inferred from homology"/>
<accession>A0A255YUY3</accession>
<keyword evidence="13" id="KW-1185">Reference proteome</keyword>
<comment type="similarity">
    <text evidence="5">Belongs to the class-IV pyridoxal-phosphate-dependent aminotransferase family.</text>
</comment>
<evidence type="ECO:0000313" key="12">
    <source>
        <dbReference type="EMBL" id="OYQ32494.1"/>
    </source>
</evidence>
<organism evidence="12 13">
    <name type="scientific">Niveispirillum lacus</name>
    <dbReference type="NCBI Taxonomy" id="1981099"/>
    <lineage>
        <taxon>Bacteria</taxon>
        <taxon>Pseudomonadati</taxon>
        <taxon>Pseudomonadota</taxon>
        <taxon>Alphaproteobacteria</taxon>
        <taxon>Rhodospirillales</taxon>
        <taxon>Azospirillaceae</taxon>
        <taxon>Niveispirillum</taxon>
    </lineage>
</organism>
<keyword evidence="8" id="KW-0100">Branched-chain amino acid biosynthesis</keyword>
<dbReference type="Pfam" id="PF01063">
    <property type="entry name" value="Aminotran_4"/>
    <property type="match status" value="1"/>
</dbReference>
<evidence type="ECO:0000256" key="6">
    <source>
        <dbReference type="ARBA" id="ARBA00013053"/>
    </source>
</evidence>
<dbReference type="GO" id="GO:0009082">
    <property type="term" value="P:branched-chain amino acid biosynthetic process"/>
    <property type="evidence" value="ECO:0007669"/>
    <property type="project" value="UniProtKB-KW"/>
</dbReference>
<comment type="function">
    <text evidence="1">Acts on leucine, isoleucine and valine.</text>
</comment>
<dbReference type="InterPro" id="IPR036038">
    <property type="entry name" value="Aminotransferase-like"/>
</dbReference>
<dbReference type="InterPro" id="IPR001544">
    <property type="entry name" value="Aminotrans_IV"/>
</dbReference>
<comment type="caution">
    <text evidence="12">The sequence shown here is derived from an EMBL/GenBank/DDBJ whole genome shotgun (WGS) entry which is preliminary data.</text>
</comment>
<dbReference type="InterPro" id="IPR043132">
    <property type="entry name" value="BCAT-like_C"/>
</dbReference>
<evidence type="ECO:0000256" key="10">
    <source>
        <dbReference type="ARBA" id="ARBA00048798"/>
    </source>
</evidence>
<dbReference type="Gene3D" id="3.20.10.10">
    <property type="entry name" value="D-amino Acid Aminotransferase, subunit A, domain 2"/>
    <property type="match status" value="1"/>
</dbReference>
<dbReference type="Gene3D" id="3.30.470.10">
    <property type="match status" value="1"/>
</dbReference>
<reference evidence="12 13" key="1">
    <citation type="submission" date="2017-07" db="EMBL/GenBank/DDBJ databases">
        <title>Niveispirillum cyanobacteriorum sp. nov., isolated from cyanobacterial aggregates in a eutrophic lake.</title>
        <authorList>
            <person name="Cai H."/>
        </authorList>
    </citation>
    <scope>NUCLEOTIDE SEQUENCE [LARGE SCALE GENOMIC DNA]</scope>
    <source>
        <strain evidence="13">TH1-14</strain>
    </source>
</reference>
<gene>
    <name evidence="12" type="ORF">CHU95_17035</name>
</gene>
<sequence length="249" mass="26269">MSVIWLNGDFVAAEKPALLGHDRGFTLGDGLFETIAVKAGVPLRLDAHLKRLRDGADFLGLAVPASDQALHDAILGLLGANGMGGEAAVRLTLTAGPGPRGLPRPEVAAPTLMLAAGRIPAEAPPAKLIIARTTCRNEKSPLSRLKTLNYLDSIIARREAVARGADDAVMLNSQGRVAEATAANLFLSLNGRWVTPAVAEGALPGTMRAALIKNWRAEERAVTVEELRRADDMVLTNALGLRKVARVLG</sequence>
<dbReference type="AlphaFoldDB" id="A0A255YUY3"/>
<evidence type="ECO:0000256" key="2">
    <source>
        <dbReference type="ARBA" id="ARBA00004824"/>
    </source>
</evidence>
<dbReference type="RefSeq" id="WP_094457531.1">
    <property type="nucleotide sequence ID" value="NZ_NOXU01000031.1"/>
</dbReference>
<dbReference type="Proteomes" id="UP000216998">
    <property type="component" value="Unassembled WGS sequence"/>
</dbReference>
<dbReference type="EC" id="2.6.1.42" evidence="6"/>
<evidence type="ECO:0000256" key="4">
    <source>
        <dbReference type="ARBA" id="ARBA00005072"/>
    </source>
</evidence>
<evidence type="ECO:0000256" key="9">
    <source>
        <dbReference type="ARBA" id="ARBA00048212"/>
    </source>
</evidence>
<dbReference type="SUPFAM" id="SSF56752">
    <property type="entry name" value="D-aminoacid aminotransferase-like PLP-dependent enzymes"/>
    <property type="match status" value="1"/>
</dbReference>
<dbReference type="GO" id="GO:0004084">
    <property type="term" value="F:branched-chain-amino-acid transaminase activity"/>
    <property type="evidence" value="ECO:0007669"/>
    <property type="project" value="UniProtKB-EC"/>
</dbReference>
<evidence type="ECO:0000256" key="11">
    <source>
        <dbReference type="ARBA" id="ARBA00049229"/>
    </source>
</evidence>
<name>A0A255YUY3_9PROT</name>
<dbReference type="PANTHER" id="PTHR42743">
    <property type="entry name" value="AMINO-ACID AMINOTRANSFERASE"/>
    <property type="match status" value="1"/>
</dbReference>
<evidence type="ECO:0000256" key="8">
    <source>
        <dbReference type="ARBA" id="ARBA00023304"/>
    </source>
</evidence>
<evidence type="ECO:0000256" key="3">
    <source>
        <dbReference type="ARBA" id="ARBA00004931"/>
    </source>
</evidence>
<dbReference type="OrthoDB" id="9805628at2"/>
<dbReference type="CDD" id="cd00449">
    <property type="entry name" value="PLPDE_IV"/>
    <property type="match status" value="1"/>
</dbReference>
<keyword evidence="8" id="KW-0028">Amino-acid biosynthesis</keyword>
<comment type="pathway">
    <text evidence="3">Amino-acid biosynthesis; L-valine biosynthesis; L-valine from pyruvate: step 4/4.</text>
</comment>
<protein>
    <recommendedName>
        <fullName evidence="7">Probable branched-chain-amino-acid aminotransferase</fullName>
        <ecNumber evidence="6">2.6.1.42</ecNumber>
    </recommendedName>
</protein>
<comment type="catalytic activity">
    <reaction evidence="10">
        <text>L-isoleucine + 2-oxoglutarate = (S)-3-methyl-2-oxopentanoate + L-glutamate</text>
        <dbReference type="Rhea" id="RHEA:24801"/>
        <dbReference type="ChEBI" id="CHEBI:16810"/>
        <dbReference type="ChEBI" id="CHEBI:29985"/>
        <dbReference type="ChEBI" id="CHEBI:35146"/>
        <dbReference type="ChEBI" id="CHEBI:58045"/>
        <dbReference type="EC" id="2.6.1.42"/>
    </reaction>
</comment>
<evidence type="ECO:0000256" key="1">
    <source>
        <dbReference type="ARBA" id="ARBA00003109"/>
    </source>
</evidence>
<evidence type="ECO:0000256" key="5">
    <source>
        <dbReference type="ARBA" id="ARBA00009320"/>
    </source>
</evidence>
<dbReference type="EMBL" id="NOXU01000031">
    <property type="protein sequence ID" value="OYQ32494.1"/>
    <property type="molecule type" value="Genomic_DNA"/>
</dbReference>
<keyword evidence="12" id="KW-0032">Aminotransferase</keyword>
<dbReference type="InterPro" id="IPR043131">
    <property type="entry name" value="BCAT-like_N"/>
</dbReference>
<dbReference type="InterPro" id="IPR050571">
    <property type="entry name" value="Class-IV_PLP-Dep_Aminotrnsfr"/>
</dbReference>
<comment type="catalytic activity">
    <reaction evidence="11">
        <text>L-leucine + 2-oxoglutarate = 4-methyl-2-oxopentanoate + L-glutamate</text>
        <dbReference type="Rhea" id="RHEA:18321"/>
        <dbReference type="ChEBI" id="CHEBI:16810"/>
        <dbReference type="ChEBI" id="CHEBI:17865"/>
        <dbReference type="ChEBI" id="CHEBI:29985"/>
        <dbReference type="ChEBI" id="CHEBI:57427"/>
        <dbReference type="EC" id="2.6.1.42"/>
    </reaction>
</comment>
<comment type="pathway">
    <text evidence="4">Amino-acid biosynthesis; L-leucine biosynthesis; L-leucine from 3-methyl-2-oxobutanoate: step 4/4.</text>
</comment>
<evidence type="ECO:0000313" key="13">
    <source>
        <dbReference type="Proteomes" id="UP000216998"/>
    </source>
</evidence>
<comment type="pathway">
    <text evidence="2">Amino-acid biosynthesis; L-isoleucine biosynthesis; L-isoleucine from 2-oxobutanoate: step 4/4.</text>
</comment>
<dbReference type="PANTHER" id="PTHR42743:SF11">
    <property type="entry name" value="AMINODEOXYCHORISMATE LYASE"/>
    <property type="match status" value="1"/>
</dbReference>
<comment type="catalytic activity">
    <reaction evidence="9">
        <text>L-valine + 2-oxoglutarate = 3-methyl-2-oxobutanoate + L-glutamate</text>
        <dbReference type="Rhea" id="RHEA:24813"/>
        <dbReference type="ChEBI" id="CHEBI:11851"/>
        <dbReference type="ChEBI" id="CHEBI:16810"/>
        <dbReference type="ChEBI" id="CHEBI:29985"/>
        <dbReference type="ChEBI" id="CHEBI:57762"/>
        <dbReference type="EC" id="2.6.1.42"/>
    </reaction>
</comment>